<dbReference type="EMBL" id="LGAV01000006">
    <property type="protein sequence ID" value="KOS13436.1"/>
    <property type="molecule type" value="Genomic_DNA"/>
</dbReference>
<evidence type="ECO:0000259" key="2">
    <source>
        <dbReference type="Pfam" id="PF20497"/>
    </source>
</evidence>
<feature type="region of interest" description="Disordered" evidence="1">
    <location>
        <begin position="195"/>
        <end position="253"/>
    </location>
</feature>
<dbReference type="RefSeq" id="XP_017991068.1">
    <property type="nucleotide sequence ID" value="XM_018134669.1"/>
</dbReference>
<gene>
    <name evidence="3" type="ORF">Malapachy_0136</name>
</gene>
<accession>A0A0M8MJ09</accession>
<dbReference type="Proteomes" id="UP000037751">
    <property type="component" value="Unassembled WGS sequence"/>
</dbReference>
<feature type="compositionally biased region" description="Polar residues" evidence="1">
    <location>
        <begin position="239"/>
        <end position="253"/>
    </location>
</feature>
<dbReference type="Pfam" id="PF20497">
    <property type="entry name" value="SWI-SNF_Ssr4_C"/>
    <property type="match status" value="1"/>
</dbReference>
<organism evidence="3 4">
    <name type="scientific">Malassezia pachydermatis</name>
    <dbReference type="NCBI Taxonomy" id="77020"/>
    <lineage>
        <taxon>Eukaryota</taxon>
        <taxon>Fungi</taxon>
        <taxon>Dikarya</taxon>
        <taxon>Basidiomycota</taxon>
        <taxon>Ustilaginomycotina</taxon>
        <taxon>Malasseziomycetes</taxon>
        <taxon>Malasseziales</taxon>
        <taxon>Malasseziaceae</taxon>
        <taxon>Malassezia</taxon>
    </lineage>
</organism>
<feature type="domain" description="SWI/SNF and RSC complexes subunit Ssr4 C-terminal" evidence="2">
    <location>
        <begin position="65"/>
        <end position="93"/>
    </location>
</feature>
<keyword evidence="4" id="KW-1185">Reference proteome</keyword>
<dbReference type="STRING" id="77020.A0A0M8MJ09"/>
<evidence type="ECO:0000313" key="3">
    <source>
        <dbReference type="EMBL" id="KOS13436.1"/>
    </source>
</evidence>
<reference evidence="3 4" key="1">
    <citation type="submission" date="2015-07" db="EMBL/GenBank/DDBJ databases">
        <title>Draft Genome Sequence of Malassezia furfur CBS1878 and Malassezia pachydermatis CBS1879.</title>
        <authorList>
            <person name="Triana S."/>
            <person name="Ohm R."/>
            <person name="Gonzalez A."/>
            <person name="DeCock H."/>
            <person name="Restrepo S."/>
            <person name="Celis A."/>
        </authorList>
    </citation>
    <scope>NUCLEOTIDE SEQUENCE [LARGE SCALE GENOMIC DNA]</scope>
    <source>
        <strain evidence="3 4">CBS 1879</strain>
    </source>
</reference>
<protein>
    <recommendedName>
        <fullName evidence="2">SWI/SNF and RSC complexes subunit Ssr4 C-terminal domain-containing protein</fullName>
    </recommendedName>
</protein>
<dbReference type="InterPro" id="IPR046464">
    <property type="entry name" value="SWI-SNF_Ssr4_C"/>
</dbReference>
<feature type="compositionally biased region" description="Polar residues" evidence="1">
    <location>
        <begin position="203"/>
        <end position="226"/>
    </location>
</feature>
<dbReference type="GeneID" id="28726544"/>
<dbReference type="OrthoDB" id="5321006at2759"/>
<dbReference type="VEuPathDB" id="FungiDB:Malapachy_0136"/>
<comment type="caution">
    <text evidence="3">The sequence shown here is derived from an EMBL/GenBank/DDBJ whole genome shotgun (WGS) entry which is preliminary data.</text>
</comment>
<dbReference type="AlphaFoldDB" id="A0A0M8MJ09"/>
<evidence type="ECO:0000313" key="4">
    <source>
        <dbReference type="Proteomes" id="UP000037751"/>
    </source>
</evidence>
<evidence type="ECO:0000256" key="1">
    <source>
        <dbReference type="SAM" id="MobiDB-lite"/>
    </source>
</evidence>
<name>A0A0M8MJ09_9BASI</name>
<proteinExistence type="predicted"/>
<feature type="region of interest" description="Disordered" evidence="1">
    <location>
        <begin position="1"/>
        <end position="41"/>
    </location>
</feature>
<sequence length="253" mass="27424">MHAPSTRGRKRKNQSHGLPWDPSNAARANMPRASGVPGAQTPILKRPYYNLITGREPDEDIADAVVDTLDIVAPRDLAAARYAQNHEYLGKIFGPTRLDMLSPPPSPYKDKNVDNLKAQATALEAELAAMKESHTKKLTACQDLQPSQDETEMAESWARAPSQGPVLGIGRVRMEMPVEVAAVLERQRALRQQREADAPLPAPSTTAQPQTNTPTVPSTAMNTATPNMEVKTEAHTPAEPSSSHNTPAPTTSM</sequence>